<evidence type="ECO:0000259" key="2">
    <source>
        <dbReference type="Pfam" id="PF00899"/>
    </source>
</evidence>
<dbReference type="PANTHER" id="PTHR10953:SF102">
    <property type="entry name" value="ADENYLYLTRANSFERASE AND SULFURTRANSFERASE MOCS3"/>
    <property type="match status" value="1"/>
</dbReference>
<dbReference type="EMBL" id="UINC01002229">
    <property type="protein sequence ID" value="SUZ94376.1"/>
    <property type="molecule type" value="Genomic_DNA"/>
</dbReference>
<feature type="domain" description="THIF-type NAD/FAD binding fold" evidence="2">
    <location>
        <begin position="10"/>
        <end position="245"/>
    </location>
</feature>
<dbReference type="GO" id="GO:0004792">
    <property type="term" value="F:thiosulfate-cyanide sulfurtransferase activity"/>
    <property type="evidence" value="ECO:0007669"/>
    <property type="project" value="TreeGrafter"/>
</dbReference>
<protein>
    <recommendedName>
        <fullName evidence="2">THIF-type NAD/FAD binding fold domain-containing protein</fullName>
    </recommendedName>
</protein>
<dbReference type="PANTHER" id="PTHR10953">
    <property type="entry name" value="UBIQUITIN-ACTIVATING ENZYME E1"/>
    <property type="match status" value="1"/>
</dbReference>
<dbReference type="GO" id="GO:0008641">
    <property type="term" value="F:ubiquitin-like modifier activating enzyme activity"/>
    <property type="evidence" value="ECO:0007669"/>
    <property type="project" value="InterPro"/>
</dbReference>
<dbReference type="InterPro" id="IPR000594">
    <property type="entry name" value="ThiF_NAD_FAD-bd"/>
</dbReference>
<dbReference type="CDD" id="cd00757">
    <property type="entry name" value="ThiF_MoeB_HesA_family"/>
    <property type="match status" value="1"/>
</dbReference>
<evidence type="ECO:0000313" key="3">
    <source>
        <dbReference type="EMBL" id="SUZ94376.1"/>
    </source>
</evidence>
<dbReference type="SUPFAM" id="SSF69572">
    <property type="entry name" value="Activating enzymes of the ubiquitin-like proteins"/>
    <property type="match status" value="1"/>
</dbReference>
<dbReference type="InterPro" id="IPR035985">
    <property type="entry name" value="Ubiquitin-activating_enz"/>
</dbReference>
<dbReference type="Gene3D" id="3.40.50.720">
    <property type="entry name" value="NAD(P)-binding Rossmann-like Domain"/>
    <property type="match status" value="1"/>
</dbReference>
<sequence>MNSSSDLERYSRHLILKEIGGPGLKKLKNSSVLIIGLGGLGSPLLQYLCTSGIGSIGLVDFDKIELSNLNRQIIYGTSDVGKNKTDIARKIAKNLNPSINIDAYNERVTSTNIKKIIKNYDIVADGTDNLEAKLTINDACHYLKKPMVMCSVSGFFGYISTFKSYEKDGEGLKNPSYRSLMRNKIVSENDCETNGILGSIAGIMGSIQATEVIKLITETGENLVGKLLILDGLNLDFQIIKLNRDDNFDLN</sequence>
<evidence type="ECO:0000256" key="1">
    <source>
        <dbReference type="ARBA" id="ARBA00009919"/>
    </source>
</evidence>
<comment type="similarity">
    <text evidence="1">Belongs to the HesA/MoeB/ThiF family.</text>
</comment>
<dbReference type="AlphaFoldDB" id="A0A381RR54"/>
<dbReference type="GO" id="GO:0008146">
    <property type="term" value="F:sulfotransferase activity"/>
    <property type="evidence" value="ECO:0007669"/>
    <property type="project" value="TreeGrafter"/>
</dbReference>
<dbReference type="Pfam" id="PF00899">
    <property type="entry name" value="ThiF"/>
    <property type="match status" value="1"/>
</dbReference>
<dbReference type="FunFam" id="3.40.50.720:FF:000080">
    <property type="entry name" value="Thiazole biosynthesis adenylyltransferase ThiF"/>
    <property type="match status" value="1"/>
</dbReference>
<reference evidence="3" key="1">
    <citation type="submission" date="2018-05" db="EMBL/GenBank/DDBJ databases">
        <authorList>
            <person name="Lanie J.A."/>
            <person name="Ng W.-L."/>
            <person name="Kazmierczak K.M."/>
            <person name="Andrzejewski T.M."/>
            <person name="Davidsen T.M."/>
            <person name="Wayne K.J."/>
            <person name="Tettelin H."/>
            <person name="Glass J.I."/>
            <person name="Rusch D."/>
            <person name="Podicherti R."/>
            <person name="Tsui H.-C.T."/>
            <person name="Winkler M.E."/>
        </authorList>
    </citation>
    <scope>NUCLEOTIDE SEQUENCE</scope>
</reference>
<dbReference type="InterPro" id="IPR045886">
    <property type="entry name" value="ThiF/MoeB/HesA"/>
</dbReference>
<dbReference type="GO" id="GO:0005829">
    <property type="term" value="C:cytosol"/>
    <property type="evidence" value="ECO:0007669"/>
    <property type="project" value="TreeGrafter"/>
</dbReference>
<accession>A0A381RR54</accession>
<name>A0A381RR54_9ZZZZ</name>
<organism evidence="3">
    <name type="scientific">marine metagenome</name>
    <dbReference type="NCBI Taxonomy" id="408172"/>
    <lineage>
        <taxon>unclassified sequences</taxon>
        <taxon>metagenomes</taxon>
        <taxon>ecological metagenomes</taxon>
    </lineage>
</organism>
<dbReference type="GO" id="GO:0016779">
    <property type="term" value="F:nucleotidyltransferase activity"/>
    <property type="evidence" value="ECO:0007669"/>
    <property type="project" value="TreeGrafter"/>
</dbReference>
<proteinExistence type="inferred from homology"/>
<gene>
    <name evidence="3" type="ORF">METZ01_LOCUS47230</name>
</gene>